<evidence type="ECO:0000313" key="2">
    <source>
        <dbReference type="Proteomes" id="UP001497644"/>
    </source>
</evidence>
<protein>
    <submittedName>
        <fullName evidence="1">Uncharacterized protein</fullName>
    </submittedName>
</protein>
<name>A0AAV2NE35_9HYME</name>
<reference evidence="1" key="1">
    <citation type="submission" date="2024-04" db="EMBL/GenBank/DDBJ databases">
        <authorList>
            <consortium name="Molecular Ecology Group"/>
        </authorList>
    </citation>
    <scope>NUCLEOTIDE SEQUENCE</scope>
</reference>
<gene>
    <name evidence="1" type="ORF">LPLAT_LOCUS4271</name>
</gene>
<dbReference type="AlphaFoldDB" id="A0AAV2NE35"/>
<dbReference type="EMBL" id="OZ034837">
    <property type="protein sequence ID" value="CAL1678412.1"/>
    <property type="molecule type" value="Genomic_DNA"/>
</dbReference>
<proteinExistence type="predicted"/>
<keyword evidence="2" id="KW-1185">Reference proteome</keyword>
<sequence length="212" mass="24712">MPLLITWDSNVLFTHAHKYLAAEKYLHHHVVDVVALLNFNKRNSGMYFVVLWEGWSATIPASWLMLESKSFKWPASNKVRNPTLECIKKTLPNDDWDNIYYKKYFGPFGTYEEGRNFEREMIYVSTNDEETLENITNDMNNNASQKRKVKKPSRYCTSSDEEDEKLCNQKKKIRQSSKKKALTEDELNDLCVPKPPTTYNSALVQNEKGNSI</sequence>
<dbReference type="Proteomes" id="UP001497644">
    <property type="component" value="Chromosome 14"/>
</dbReference>
<organism evidence="1 2">
    <name type="scientific">Lasius platythorax</name>
    <dbReference type="NCBI Taxonomy" id="488582"/>
    <lineage>
        <taxon>Eukaryota</taxon>
        <taxon>Metazoa</taxon>
        <taxon>Ecdysozoa</taxon>
        <taxon>Arthropoda</taxon>
        <taxon>Hexapoda</taxon>
        <taxon>Insecta</taxon>
        <taxon>Pterygota</taxon>
        <taxon>Neoptera</taxon>
        <taxon>Endopterygota</taxon>
        <taxon>Hymenoptera</taxon>
        <taxon>Apocrita</taxon>
        <taxon>Aculeata</taxon>
        <taxon>Formicoidea</taxon>
        <taxon>Formicidae</taxon>
        <taxon>Formicinae</taxon>
        <taxon>Lasius</taxon>
        <taxon>Lasius</taxon>
    </lineage>
</organism>
<accession>A0AAV2NE35</accession>
<evidence type="ECO:0000313" key="1">
    <source>
        <dbReference type="EMBL" id="CAL1678412.1"/>
    </source>
</evidence>